<dbReference type="AlphaFoldDB" id="A0A1J5QCH5"/>
<evidence type="ECO:0000259" key="2">
    <source>
        <dbReference type="Pfam" id="PF14065"/>
    </source>
</evidence>
<evidence type="ECO:0000256" key="1">
    <source>
        <dbReference type="SAM" id="MobiDB-lite"/>
    </source>
</evidence>
<sequence length="241" mass="25805">MGPRAAHRATRRESIILIPTVEDGLESYLRSTLPLSHETGDVSFEPPSSTWAAQVNRITVSLFLYHVSRSPMPPRASAPRPGADGRVERRAPLPMVQLSYLVSAWAGSTRDEHQLLGDVLTRLLAQQILPPEHLDTSLSSNVQLTLADDELNRPRDLWSGLGGTLKASFTLLATVAADAYPWETAPRDVTSIDGSLGLMPRTSVATAPRASIGPVGRAGSDLPVRRGADGALHAAGPVDRS</sequence>
<organism evidence="3">
    <name type="scientific">mine drainage metagenome</name>
    <dbReference type="NCBI Taxonomy" id="410659"/>
    <lineage>
        <taxon>unclassified sequences</taxon>
        <taxon>metagenomes</taxon>
        <taxon>ecological metagenomes</taxon>
    </lineage>
</organism>
<dbReference type="InterPro" id="IPR025351">
    <property type="entry name" value="Pvc16_N"/>
</dbReference>
<evidence type="ECO:0000313" key="3">
    <source>
        <dbReference type="EMBL" id="OIQ77695.1"/>
    </source>
</evidence>
<proteinExistence type="predicted"/>
<comment type="caution">
    <text evidence="3">The sequence shown here is derived from an EMBL/GenBank/DDBJ whole genome shotgun (WGS) entry which is preliminary data.</text>
</comment>
<name>A0A1J5QCH5_9ZZZZ</name>
<gene>
    <name evidence="3" type="ORF">GALL_406100</name>
</gene>
<accession>A0A1J5QCH5</accession>
<protein>
    <recommendedName>
        <fullName evidence="2">Pvc16 N-terminal domain-containing protein</fullName>
    </recommendedName>
</protein>
<feature type="domain" description="Pvc16 N-terminal" evidence="2">
    <location>
        <begin position="21"/>
        <end position="177"/>
    </location>
</feature>
<reference evidence="3" key="1">
    <citation type="submission" date="2016-10" db="EMBL/GenBank/DDBJ databases">
        <title>Sequence of Gallionella enrichment culture.</title>
        <authorList>
            <person name="Poehlein A."/>
            <person name="Muehling M."/>
            <person name="Daniel R."/>
        </authorList>
    </citation>
    <scope>NUCLEOTIDE SEQUENCE</scope>
</reference>
<dbReference type="Pfam" id="PF14065">
    <property type="entry name" value="Pvc16_N"/>
    <property type="match status" value="1"/>
</dbReference>
<feature type="region of interest" description="Disordered" evidence="1">
    <location>
        <begin position="210"/>
        <end position="241"/>
    </location>
</feature>
<dbReference type="EMBL" id="MLJW01001557">
    <property type="protein sequence ID" value="OIQ77695.1"/>
    <property type="molecule type" value="Genomic_DNA"/>
</dbReference>